<comment type="cofactor">
    <cofactor evidence="1">
        <name>Zn(2+)</name>
        <dbReference type="ChEBI" id="CHEBI:29105"/>
    </cofactor>
</comment>
<gene>
    <name evidence="7" type="ORF">V2J85_29390</name>
</gene>
<dbReference type="PANTHER" id="PTHR30096">
    <property type="entry name" value="4,5-DOPA DIOXYGENASE EXTRADIOL-LIKE PROTEIN"/>
    <property type="match status" value="1"/>
</dbReference>
<dbReference type="EC" id="1.13.-.-" evidence="7"/>
<evidence type="ECO:0000256" key="5">
    <source>
        <dbReference type="ARBA" id="ARBA00023002"/>
    </source>
</evidence>
<keyword evidence="7" id="KW-0223">Dioxygenase</keyword>
<evidence type="ECO:0000313" key="7">
    <source>
        <dbReference type="EMBL" id="MEE4423409.1"/>
    </source>
</evidence>
<keyword evidence="4" id="KW-0862">Zinc</keyword>
<organism evidence="7 8">
    <name type="scientific">Streptomyces bugieae</name>
    <dbReference type="NCBI Taxonomy" id="3098223"/>
    <lineage>
        <taxon>Bacteria</taxon>
        <taxon>Bacillati</taxon>
        <taxon>Actinomycetota</taxon>
        <taxon>Actinomycetes</taxon>
        <taxon>Kitasatosporales</taxon>
        <taxon>Streptomycetaceae</taxon>
        <taxon>Streptomyces</taxon>
    </lineage>
</organism>
<reference evidence="7 8" key="1">
    <citation type="submission" date="2023-12" db="EMBL/GenBank/DDBJ databases">
        <title>30 novel species of actinomycetes from the DSMZ collection.</title>
        <authorList>
            <person name="Nouioui I."/>
        </authorList>
    </citation>
    <scope>NUCLEOTIDE SEQUENCE [LARGE SCALE GENOMIC DNA]</scope>
    <source>
        <strain evidence="7 8">DSM 41528</strain>
    </source>
</reference>
<keyword evidence="3" id="KW-0479">Metal-binding</keyword>
<protein>
    <submittedName>
        <fullName evidence="7">Class III extradiol ring-cleavage dioxygenase</fullName>
        <ecNumber evidence="7">1.13.-.-</ecNumber>
    </submittedName>
</protein>
<evidence type="ECO:0000256" key="2">
    <source>
        <dbReference type="ARBA" id="ARBA00007581"/>
    </source>
</evidence>
<dbReference type="InterPro" id="IPR014436">
    <property type="entry name" value="Extradiol_dOase_DODA"/>
</dbReference>
<dbReference type="InterPro" id="IPR004183">
    <property type="entry name" value="Xdiol_dOase_suB"/>
</dbReference>
<dbReference type="CDD" id="cd07363">
    <property type="entry name" value="45_DOPA_Dioxygenase"/>
    <property type="match status" value="1"/>
</dbReference>
<dbReference type="EMBL" id="JAZBJP010000025">
    <property type="protein sequence ID" value="MEE4423409.1"/>
    <property type="molecule type" value="Genomic_DNA"/>
</dbReference>
<dbReference type="RefSeq" id="WP_330823226.1">
    <property type="nucleotide sequence ID" value="NZ_JAZBJP010000025.1"/>
</dbReference>
<dbReference type="Gene3D" id="3.40.830.10">
    <property type="entry name" value="LigB-like"/>
    <property type="match status" value="1"/>
</dbReference>
<keyword evidence="8" id="KW-1185">Reference proteome</keyword>
<evidence type="ECO:0000259" key="6">
    <source>
        <dbReference type="Pfam" id="PF02900"/>
    </source>
</evidence>
<name>A0ABU7NX34_9ACTN</name>
<keyword evidence="5 7" id="KW-0560">Oxidoreductase</keyword>
<evidence type="ECO:0000256" key="4">
    <source>
        <dbReference type="ARBA" id="ARBA00022833"/>
    </source>
</evidence>
<comment type="similarity">
    <text evidence="2">Belongs to the DODA-type extradiol aromatic ring-opening dioxygenase family.</text>
</comment>
<accession>A0ABU7NX34</accession>
<sequence>MLIDHPRWSSELAAWGKALPHPRAILVNSAHWEASPLAHGATTSPMPLLYDFGGFPERFYRLTYPAPGNPGLVDRITALLGKAPTADPGRGLDHGAFIPLMLMYPGADIPVLQISLPTLAPKGLYDLGRRLAPLRDEGVLIFATGLLTHTFNIPDMSNPDAAPDPVLAHFDAWLGDALTRRDTNALLDYRTQAPGVRKALPTHEHFVPLFVALGAAVDDDAVTFPHHGFWFGNSMRSVQIG</sequence>
<evidence type="ECO:0000256" key="1">
    <source>
        <dbReference type="ARBA" id="ARBA00001947"/>
    </source>
</evidence>
<dbReference type="PANTHER" id="PTHR30096:SF0">
    <property type="entry name" value="4,5-DOPA DIOXYGENASE EXTRADIOL-LIKE PROTEIN"/>
    <property type="match status" value="1"/>
</dbReference>
<feature type="domain" description="Extradiol ring-cleavage dioxygenase class III enzyme subunit B" evidence="6">
    <location>
        <begin position="12"/>
        <end position="229"/>
    </location>
</feature>
<dbReference type="PIRSF" id="PIRSF006157">
    <property type="entry name" value="Doxgns_DODA"/>
    <property type="match status" value="1"/>
</dbReference>
<dbReference type="Pfam" id="PF02900">
    <property type="entry name" value="LigB"/>
    <property type="match status" value="1"/>
</dbReference>
<evidence type="ECO:0000256" key="3">
    <source>
        <dbReference type="ARBA" id="ARBA00022723"/>
    </source>
</evidence>
<proteinExistence type="inferred from homology"/>
<dbReference type="GO" id="GO:0051213">
    <property type="term" value="F:dioxygenase activity"/>
    <property type="evidence" value="ECO:0007669"/>
    <property type="project" value="UniProtKB-KW"/>
</dbReference>
<dbReference type="Proteomes" id="UP001307760">
    <property type="component" value="Unassembled WGS sequence"/>
</dbReference>
<comment type="caution">
    <text evidence="7">The sequence shown here is derived from an EMBL/GenBank/DDBJ whole genome shotgun (WGS) entry which is preliminary data.</text>
</comment>
<dbReference type="SUPFAM" id="SSF53213">
    <property type="entry name" value="LigB-like"/>
    <property type="match status" value="1"/>
</dbReference>
<evidence type="ECO:0000313" key="8">
    <source>
        <dbReference type="Proteomes" id="UP001307760"/>
    </source>
</evidence>